<evidence type="ECO:0000259" key="1">
    <source>
        <dbReference type="Pfam" id="PF02796"/>
    </source>
</evidence>
<dbReference type="EMBL" id="FQXO01000006">
    <property type="protein sequence ID" value="SHH25122.1"/>
    <property type="molecule type" value="Genomic_DNA"/>
</dbReference>
<dbReference type="InterPro" id="IPR006120">
    <property type="entry name" value="Resolvase_HTH_dom"/>
</dbReference>
<evidence type="ECO:0000313" key="2">
    <source>
        <dbReference type="EMBL" id="SHH25122.1"/>
    </source>
</evidence>
<dbReference type="GO" id="GO:0000150">
    <property type="term" value="F:DNA strand exchange activity"/>
    <property type="evidence" value="ECO:0007669"/>
    <property type="project" value="InterPro"/>
</dbReference>
<reference evidence="3" key="1">
    <citation type="submission" date="2016-11" db="EMBL/GenBank/DDBJ databases">
        <authorList>
            <person name="Varghese N."/>
            <person name="Submissions S."/>
        </authorList>
    </citation>
    <scope>NUCLEOTIDE SEQUENCE [LARGE SCALE GENOMIC DNA]</scope>
    <source>
        <strain evidence="3">DSM 13643</strain>
    </source>
</reference>
<accession>A0A1M5RFH4</accession>
<evidence type="ECO:0000313" key="3">
    <source>
        <dbReference type="Proteomes" id="UP000183967"/>
    </source>
</evidence>
<proteinExistence type="predicted"/>
<name>A0A1M5RFH4_9FIRM</name>
<keyword evidence="3" id="KW-1185">Reference proteome</keyword>
<protein>
    <submittedName>
        <fullName evidence="2">Helix-turn-helix domain of resolvase</fullName>
    </submittedName>
</protein>
<dbReference type="Gene3D" id="1.10.10.60">
    <property type="entry name" value="Homeodomain-like"/>
    <property type="match status" value="1"/>
</dbReference>
<sequence length="211" mass="24548">MPILGYSSEIKVICRNFFCNNLSCHRKIFTGRFSNFIKPYRRRTDRLHEFFKELVFIANSMSKTLEKIQGKLEHLKIGLLNILIVEIVSRDRSVAYTKGIKDANENIIQIADILHLCHNLLEGIKDFLKRIISSKMIIKTEAEEISTEKNNKTSEEKSKNEITKANKEKIERHNIKKELIKEVKNLHAQGYSGREISKITGLSRKTVKKYL</sequence>
<dbReference type="AlphaFoldDB" id="A0A1M5RFH4"/>
<organism evidence="2 3">
    <name type="scientific">Caloranaerobacter azorensis DSM 13643</name>
    <dbReference type="NCBI Taxonomy" id="1121264"/>
    <lineage>
        <taxon>Bacteria</taxon>
        <taxon>Bacillati</taxon>
        <taxon>Bacillota</taxon>
        <taxon>Tissierellia</taxon>
        <taxon>Tissierellales</taxon>
        <taxon>Thermohalobacteraceae</taxon>
        <taxon>Caloranaerobacter</taxon>
    </lineage>
</organism>
<dbReference type="Pfam" id="PF02796">
    <property type="entry name" value="HTH_7"/>
    <property type="match status" value="1"/>
</dbReference>
<gene>
    <name evidence="2" type="ORF">SAMN02745135_00200</name>
</gene>
<dbReference type="GO" id="GO:0003677">
    <property type="term" value="F:DNA binding"/>
    <property type="evidence" value="ECO:0007669"/>
    <property type="project" value="InterPro"/>
</dbReference>
<feature type="domain" description="Resolvase HTH" evidence="1">
    <location>
        <begin position="175"/>
        <end position="211"/>
    </location>
</feature>
<dbReference type="Proteomes" id="UP000183967">
    <property type="component" value="Unassembled WGS sequence"/>
</dbReference>